<proteinExistence type="predicted"/>
<evidence type="ECO:0000313" key="3">
    <source>
        <dbReference type="EMBL" id="AZI72705.1"/>
    </source>
</evidence>
<dbReference type="EMBL" id="KR870027">
    <property type="protein sequence ID" value="AKN10703.1"/>
    <property type="molecule type" value="Genomic_RNA"/>
</dbReference>
<accession>A0A0H3Y8S8</accession>
<protein>
    <submittedName>
        <fullName evidence="2">Z protein</fullName>
    </submittedName>
</protein>
<gene>
    <name evidence="3" type="primary">ZP</name>
</gene>
<organism evidence="2">
    <name type="scientific">University of Helsinki virus</name>
    <dbReference type="NCBI Taxonomy" id="1382279"/>
    <lineage>
        <taxon>Viruses</taxon>
        <taxon>Riboviria</taxon>
        <taxon>Orthornavirae</taxon>
        <taxon>Negarnaviricota</taxon>
        <taxon>Polyploviricotina</taxon>
        <taxon>Bunyaviricetes</taxon>
        <taxon>Hareavirales</taxon>
        <taxon>Arenaviridae</taxon>
        <taxon>Reptarenavirus</taxon>
        <taxon>Alethinophid 2 reptarenavirus</taxon>
    </lineage>
</organism>
<sequence>MSTSTSIGLTTEIISIVTFILVIVLVVIQIVSCVTMLALKGVTLKKRLRFCQGCGKNASLVVLPCKNSVCMECALKMKCPVCFEPCLWCENPDGSLTSLALVNREMGASGTTTRV</sequence>
<dbReference type="EMBL" id="MH503952">
    <property type="protein sequence ID" value="AZI72705.1"/>
    <property type="molecule type" value="Genomic_RNA"/>
</dbReference>
<name>A0A0H3Y8S8_9VIRU</name>
<reference evidence="3" key="2">
    <citation type="journal article" date="2018" name="PLoS Pathog.">
        <title>Characterization of Haartman Institute snake virus-1 (HISV-1) and HISV-like viruses-The representatives of genus Hartmanivirus, family Arenaviridae.</title>
        <authorList>
            <person name="Hepojoki J."/>
            <person name="Hepojoki S."/>
            <person name="Smura T."/>
            <person name="Szirovicza L."/>
            <person name="Dervas E."/>
            <person name="Prahauser B."/>
            <person name="Nufer L."/>
            <person name="Schraner E.M."/>
            <person name="Vapalahti O."/>
            <person name="Kipar A."/>
            <person name="Hetzel U."/>
        </authorList>
    </citation>
    <scope>NUCLEOTIDE SEQUENCE</scope>
    <source>
        <strain evidence="3">F17-0012_11</strain>
    </source>
</reference>
<feature type="transmembrane region" description="Helical" evidence="1">
    <location>
        <begin position="13"/>
        <end position="39"/>
    </location>
</feature>
<reference evidence="2" key="1">
    <citation type="journal article" date="2015" name="J. Virol.">
        <title>Arenavirus Coinfections Are Common in Snakes with Boid Inclusion Body Disease.</title>
        <authorList>
            <person name="Hepojoki J."/>
            <person name="Salmenpera P."/>
            <person name="Sironen T."/>
            <person name="Hetzel U."/>
            <person name="Korzykov Y."/>
            <person name="Kipar A."/>
            <person name="Vapalahti O."/>
        </authorList>
    </citation>
    <scope>NUCLEOTIDE SEQUENCE</scope>
    <source>
        <strain evidence="2">UHV-4</strain>
    </source>
</reference>
<keyword evidence="1" id="KW-1133">Transmembrane helix</keyword>
<keyword evidence="1" id="KW-0812">Transmembrane</keyword>
<keyword evidence="1" id="KW-0472">Membrane</keyword>
<evidence type="ECO:0000256" key="1">
    <source>
        <dbReference type="SAM" id="Phobius"/>
    </source>
</evidence>
<evidence type="ECO:0000313" key="2">
    <source>
        <dbReference type="EMBL" id="AKN10703.1"/>
    </source>
</evidence>